<keyword evidence="3" id="KW-1185">Reference proteome</keyword>
<evidence type="ECO:0000256" key="1">
    <source>
        <dbReference type="SAM" id="MobiDB-lite"/>
    </source>
</evidence>
<name>A0A8J5QWP3_9HYME</name>
<gene>
    <name evidence="2" type="ORF">G9C98_006995</name>
</gene>
<comment type="caution">
    <text evidence="2">The sequence shown here is derived from an EMBL/GenBank/DDBJ whole genome shotgun (WGS) entry which is preliminary data.</text>
</comment>
<dbReference type="AlphaFoldDB" id="A0A8J5QWP3"/>
<evidence type="ECO:0000313" key="3">
    <source>
        <dbReference type="Proteomes" id="UP000729913"/>
    </source>
</evidence>
<dbReference type="EMBL" id="JAAOIC020000059">
    <property type="protein sequence ID" value="KAG8035542.1"/>
    <property type="molecule type" value="Genomic_DNA"/>
</dbReference>
<feature type="compositionally biased region" description="Acidic residues" evidence="1">
    <location>
        <begin position="368"/>
        <end position="388"/>
    </location>
</feature>
<reference evidence="2" key="2">
    <citation type="submission" date="2021-04" db="EMBL/GenBank/DDBJ databases">
        <title>Genome-wide patterns of bracovirus chromosomal integration into multiple host tissues during parasitism.</title>
        <authorList>
            <person name="Chebbi M.A.C."/>
        </authorList>
    </citation>
    <scope>NUCLEOTIDE SEQUENCE</scope>
    <source>
        <tissue evidence="2">Whole body</tissue>
    </source>
</reference>
<proteinExistence type="predicted"/>
<feature type="region of interest" description="Disordered" evidence="1">
    <location>
        <begin position="367"/>
        <end position="388"/>
    </location>
</feature>
<dbReference type="Proteomes" id="UP000729913">
    <property type="component" value="Unassembled WGS sequence"/>
</dbReference>
<evidence type="ECO:0000313" key="2">
    <source>
        <dbReference type="EMBL" id="KAG8035542.1"/>
    </source>
</evidence>
<organism evidence="2 3">
    <name type="scientific">Cotesia typhae</name>
    <dbReference type="NCBI Taxonomy" id="2053667"/>
    <lineage>
        <taxon>Eukaryota</taxon>
        <taxon>Metazoa</taxon>
        <taxon>Ecdysozoa</taxon>
        <taxon>Arthropoda</taxon>
        <taxon>Hexapoda</taxon>
        <taxon>Insecta</taxon>
        <taxon>Pterygota</taxon>
        <taxon>Neoptera</taxon>
        <taxon>Endopterygota</taxon>
        <taxon>Hymenoptera</taxon>
        <taxon>Apocrita</taxon>
        <taxon>Ichneumonoidea</taxon>
        <taxon>Braconidae</taxon>
        <taxon>Microgastrinae</taxon>
        <taxon>Cotesia</taxon>
    </lineage>
</organism>
<reference evidence="2" key="1">
    <citation type="submission" date="2020-03" db="EMBL/GenBank/DDBJ databases">
        <authorList>
            <person name="Chebbi M.A."/>
            <person name="Drezen J.M."/>
        </authorList>
    </citation>
    <scope>NUCLEOTIDE SEQUENCE</scope>
    <source>
        <tissue evidence="2">Whole body</tissue>
    </source>
</reference>
<protein>
    <submittedName>
        <fullName evidence="2">Uncharacterized protein</fullName>
    </submittedName>
</protein>
<accession>A0A8J5QWP3</accession>
<sequence length="388" mass="45686">MAKALNCVFCTNPSEEVVLFSEQTLKRCQTILNFRKEHNLKYKDVVLPNREYEGGYHKGCQKLFTALMKRYCGYKSNTQAESVGEKISNNSENLCQETSVHKISTQSIEPSPITLTPNSIKLLVPVIRLERIKLNQVKPSTFRENSEQLENNYLSSEIKTRSECKRNICIYCDRTYKNYRQNKQRLYATEKDKFLLKIKRENNEEFYDRIVRNPDSKLYYHNICKLRFCYDTPLIGSKIIGVSSWHSLRQYHQKAFAKISYFILRNVVKKERCYFLSYIFKIYLDYLEKKSQKSAESIVGLLSTHRLGDKILKELHADVRLLVVQCKKILAPKTIEVIDDELFEKLKDDNRSFVKQFRLYQGNYQEENSNDEAENLEDVNDTDELSIV</sequence>
<dbReference type="OrthoDB" id="7669876at2759"/>